<evidence type="ECO:0000256" key="2">
    <source>
        <dbReference type="ARBA" id="ARBA00007668"/>
    </source>
</evidence>
<keyword evidence="10" id="KW-0472">Membrane</keyword>
<protein>
    <recommendedName>
        <fullName evidence="11">Cytochrome b-c1 complex subunit 8</fullName>
    </recommendedName>
    <alternativeName>
        <fullName evidence="11">Complex III subunit 8</fullName>
    </alternativeName>
</protein>
<keyword evidence="4 11" id="KW-0679">Respiratory chain</keyword>
<evidence type="ECO:0000313" key="12">
    <source>
        <dbReference type="EMBL" id="KAK4448255.1"/>
    </source>
</evidence>
<keyword evidence="3 11" id="KW-0813">Transport</keyword>
<keyword evidence="13" id="KW-1185">Reference proteome</keyword>
<proteinExistence type="inferred from homology"/>
<evidence type="ECO:0000256" key="8">
    <source>
        <dbReference type="ARBA" id="ARBA00022989"/>
    </source>
</evidence>
<dbReference type="InterPro" id="IPR036642">
    <property type="entry name" value="Cyt_bc1_su8_sf"/>
</dbReference>
<gene>
    <name evidence="12" type="ORF">QBC34DRAFT_449642</name>
</gene>
<evidence type="ECO:0000256" key="3">
    <source>
        <dbReference type="ARBA" id="ARBA00022448"/>
    </source>
</evidence>
<accession>A0AAV9GID8</accession>
<dbReference type="EMBL" id="MU865944">
    <property type="protein sequence ID" value="KAK4448255.1"/>
    <property type="molecule type" value="Genomic_DNA"/>
</dbReference>
<comment type="caution">
    <text evidence="12">The sequence shown here is derived from an EMBL/GenBank/DDBJ whole genome shotgun (WGS) entry which is preliminary data.</text>
</comment>
<reference evidence="12" key="2">
    <citation type="submission" date="2023-05" db="EMBL/GenBank/DDBJ databases">
        <authorList>
            <consortium name="Lawrence Berkeley National Laboratory"/>
            <person name="Steindorff A."/>
            <person name="Hensen N."/>
            <person name="Bonometti L."/>
            <person name="Westerberg I."/>
            <person name="Brannstrom I.O."/>
            <person name="Guillou S."/>
            <person name="Cros-Aarteil S."/>
            <person name="Calhoun S."/>
            <person name="Haridas S."/>
            <person name="Kuo A."/>
            <person name="Mondo S."/>
            <person name="Pangilinan J."/>
            <person name="Riley R."/>
            <person name="Labutti K."/>
            <person name="Andreopoulos B."/>
            <person name="Lipzen A."/>
            <person name="Chen C."/>
            <person name="Yanf M."/>
            <person name="Daum C."/>
            <person name="Ng V."/>
            <person name="Clum A."/>
            <person name="Ohm R."/>
            <person name="Martin F."/>
            <person name="Silar P."/>
            <person name="Natvig D."/>
            <person name="Lalanne C."/>
            <person name="Gautier V."/>
            <person name="Ament-Velasquez S.L."/>
            <person name="Kruys A."/>
            <person name="Hutchinson M.I."/>
            <person name="Powell A.J."/>
            <person name="Barry K."/>
            <person name="Miller A.N."/>
            <person name="Grigoriev I.V."/>
            <person name="Debuchy R."/>
            <person name="Gladieux P."/>
            <person name="Thoren M.H."/>
            <person name="Johannesson H."/>
        </authorList>
    </citation>
    <scope>NUCLEOTIDE SEQUENCE</scope>
    <source>
        <strain evidence="12">PSN243</strain>
    </source>
</reference>
<evidence type="ECO:0000313" key="13">
    <source>
        <dbReference type="Proteomes" id="UP001321760"/>
    </source>
</evidence>
<keyword evidence="5" id="KW-0812">Transmembrane</keyword>
<dbReference type="GO" id="GO:0006122">
    <property type="term" value="P:mitochondrial electron transport, ubiquinol to cytochrome c"/>
    <property type="evidence" value="ECO:0007669"/>
    <property type="project" value="UniProtKB-UniRule"/>
</dbReference>
<evidence type="ECO:0000256" key="4">
    <source>
        <dbReference type="ARBA" id="ARBA00022660"/>
    </source>
</evidence>
<dbReference type="InterPro" id="IPR004205">
    <property type="entry name" value="Cyt_bc1_su8"/>
</dbReference>
<dbReference type="FunFam" id="1.20.5.210:FF:000001">
    <property type="entry name" value="Cytochrome b-c1 complex subunit 8"/>
    <property type="match status" value="1"/>
</dbReference>
<keyword evidence="9 11" id="KW-0496">Mitochondrion</keyword>
<dbReference type="PANTHER" id="PTHR12119">
    <property type="entry name" value="UBIQUINOL-CYTOCHROME C REDUCTASE COMPLEX UBIQUINONE-BINDING PROTEIN QP-C"/>
    <property type="match status" value="1"/>
</dbReference>
<evidence type="ECO:0000256" key="10">
    <source>
        <dbReference type="ARBA" id="ARBA00023136"/>
    </source>
</evidence>
<name>A0AAV9GID8_9PEZI</name>
<dbReference type="Proteomes" id="UP001321760">
    <property type="component" value="Unassembled WGS sequence"/>
</dbReference>
<comment type="similarity">
    <text evidence="2 11">Belongs to the UQCRQ/QCR8 family.</text>
</comment>
<comment type="subcellular location">
    <subcellularLocation>
        <location evidence="1 11">Mitochondrion inner membrane</location>
        <topology evidence="1 11">Single-pass membrane protein</topology>
    </subcellularLocation>
</comment>
<evidence type="ECO:0000256" key="6">
    <source>
        <dbReference type="ARBA" id="ARBA00022792"/>
    </source>
</evidence>
<evidence type="ECO:0000256" key="7">
    <source>
        <dbReference type="ARBA" id="ARBA00022982"/>
    </source>
</evidence>
<evidence type="ECO:0000256" key="11">
    <source>
        <dbReference type="RuleBase" id="RU368118"/>
    </source>
</evidence>
<dbReference type="Pfam" id="PF02939">
    <property type="entry name" value="UcrQ"/>
    <property type="match status" value="1"/>
</dbReference>
<organism evidence="12 13">
    <name type="scientific">Podospora aff. communis PSN243</name>
    <dbReference type="NCBI Taxonomy" id="3040156"/>
    <lineage>
        <taxon>Eukaryota</taxon>
        <taxon>Fungi</taxon>
        <taxon>Dikarya</taxon>
        <taxon>Ascomycota</taxon>
        <taxon>Pezizomycotina</taxon>
        <taxon>Sordariomycetes</taxon>
        <taxon>Sordariomycetidae</taxon>
        <taxon>Sordariales</taxon>
        <taxon>Podosporaceae</taxon>
        <taxon>Podospora</taxon>
    </lineage>
</organism>
<dbReference type="GO" id="GO:0045275">
    <property type="term" value="C:respiratory chain complex III"/>
    <property type="evidence" value="ECO:0007669"/>
    <property type="project" value="UniProtKB-UniRule"/>
</dbReference>
<dbReference type="Gene3D" id="1.20.5.210">
    <property type="entry name" value="Cytochrome b-c1 complex subunit 8"/>
    <property type="match status" value="1"/>
</dbReference>
<evidence type="ECO:0000256" key="5">
    <source>
        <dbReference type="ARBA" id="ARBA00022692"/>
    </source>
</evidence>
<dbReference type="PANTHER" id="PTHR12119:SF2">
    <property type="entry name" value="CYTOCHROME B-C1 COMPLEX SUBUNIT 8"/>
    <property type="match status" value="1"/>
</dbReference>
<evidence type="ECO:0000256" key="1">
    <source>
        <dbReference type="ARBA" id="ARBA00004434"/>
    </source>
</evidence>
<dbReference type="GO" id="GO:0005743">
    <property type="term" value="C:mitochondrial inner membrane"/>
    <property type="evidence" value="ECO:0007669"/>
    <property type="project" value="UniProtKB-SubCell"/>
</dbReference>
<keyword evidence="7 11" id="KW-0249">Electron transport</keyword>
<sequence>MRATQIMMGGGGDVPIGKFDKYLGSWGSLGGMKQKRIVTYGISPNRQNPLAGAFHDAIFNTARRVGSQILYIAPPMIGAYLLVDWATHRNEYLNSKAGRAEFGDSEE</sequence>
<keyword evidence="8" id="KW-1133">Transmembrane helix</keyword>
<dbReference type="AlphaFoldDB" id="A0AAV9GID8"/>
<reference evidence="12" key="1">
    <citation type="journal article" date="2023" name="Mol. Phylogenet. Evol.">
        <title>Genome-scale phylogeny and comparative genomics of the fungal order Sordariales.</title>
        <authorList>
            <person name="Hensen N."/>
            <person name="Bonometti L."/>
            <person name="Westerberg I."/>
            <person name="Brannstrom I.O."/>
            <person name="Guillou S."/>
            <person name="Cros-Aarteil S."/>
            <person name="Calhoun S."/>
            <person name="Haridas S."/>
            <person name="Kuo A."/>
            <person name="Mondo S."/>
            <person name="Pangilinan J."/>
            <person name="Riley R."/>
            <person name="LaButti K."/>
            <person name="Andreopoulos B."/>
            <person name="Lipzen A."/>
            <person name="Chen C."/>
            <person name="Yan M."/>
            <person name="Daum C."/>
            <person name="Ng V."/>
            <person name="Clum A."/>
            <person name="Steindorff A."/>
            <person name="Ohm R.A."/>
            <person name="Martin F."/>
            <person name="Silar P."/>
            <person name="Natvig D.O."/>
            <person name="Lalanne C."/>
            <person name="Gautier V."/>
            <person name="Ament-Velasquez S.L."/>
            <person name="Kruys A."/>
            <person name="Hutchinson M.I."/>
            <person name="Powell A.J."/>
            <person name="Barry K."/>
            <person name="Miller A.N."/>
            <person name="Grigoriev I.V."/>
            <person name="Debuchy R."/>
            <person name="Gladieux P."/>
            <person name="Hiltunen Thoren M."/>
            <person name="Johannesson H."/>
        </authorList>
    </citation>
    <scope>NUCLEOTIDE SEQUENCE</scope>
    <source>
        <strain evidence="12">PSN243</strain>
    </source>
</reference>
<evidence type="ECO:0000256" key="9">
    <source>
        <dbReference type="ARBA" id="ARBA00023128"/>
    </source>
</evidence>
<comment type="function">
    <text evidence="11">Component of the ubiquinol-cytochrome c oxidoreductase, a multisubunit transmembrane complex that is part of the mitochondrial electron transport chain which drives oxidative phosphorylation. The complex plays an important role in the uptake of multiple carbon sources present in different host niches.</text>
</comment>
<dbReference type="SUPFAM" id="SSF81508">
    <property type="entry name" value="Ubiquinone-binding protein QP-C of cytochrome bc1 complex (Ubiquinol-cytochrome c reductase)"/>
    <property type="match status" value="1"/>
</dbReference>
<keyword evidence="6 11" id="KW-0999">Mitochondrion inner membrane</keyword>
<comment type="subunit">
    <text evidence="11">Component of the ubiquinol-cytochrome c oxidoreductase (cytochrome b-c1 complex, complex III, CIII), a multisubunit enzyme composed of 3 respiratory subunits cytochrome b, cytochrome c1 and Rieske protein, 2 core protein subunits, and additional low-molecular weight protein subunits. The complex exists as an obligatory dimer and forms supercomplexes (SCs) in the inner mitochondrial membrane with cytochrome c oxidase (complex IV, CIV).</text>
</comment>